<evidence type="ECO:0000313" key="8">
    <source>
        <dbReference type="EMBL" id="GAV05594.1"/>
    </source>
</evidence>
<accession>A0A1D1W2K2</accession>
<feature type="transmembrane region" description="Helical" evidence="6">
    <location>
        <begin position="39"/>
        <end position="60"/>
    </location>
</feature>
<dbReference type="STRING" id="947166.A0A1D1W2K2"/>
<gene>
    <name evidence="8" type="primary">RvY_15698-1</name>
    <name evidence="8" type="synonym">RvY_15698.1</name>
    <name evidence="8" type="ORF">RvY_15698</name>
</gene>
<evidence type="ECO:0000256" key="5">
    <source>
        <dbReference type="ARBA" id="ARBA00023136"/>
    </source>
</evidence>
<keyword evidence="5 6" id="KW-0472">Membrane</keyword>
<keyword evidence="3 6" id="KW-0812">Transmembrane</keyword>
<dbReference type="EMBL" id="BDGG01000012">
    <property type="protein sequence ID" value="GAV05594.1"/>
    <property type="molecule type" value="Genomic_DNA"/>
</dbReference>
<organism evidence="8 9">
    <name type="scientific">Ramazzottius varieornatus</name>
    <name type="common">Water bear</name>
    <name type="synonym">Tardigrade</name>
    <dbReference type="NCBI Taxonomy" id="947166"/>
    <lineage>
        <taxon>Eukaryota</taxon>
        <taxon>Metazoa</taxon>
        <taxon>Ecdysozoa</taxon>
        <taxon>Tardigrada</taxon>
        <taxon>Eutardigrada</taxon>
        <taxon>Parachela</taxon>
        <taxon>Hypsibioidea</taxon>
        <taxon>Ramazzottiidae</taxon>
        <taxon>Ramazzottius</taxon>
    </lineage>
</organism>
<keyword evidence="9" id="KW-1185">Reference proteome</keyword>
<dbReference type="AlphaFoldDB" id="A0A1D1W2K2"/>
<name>A0A1D1W2K2_RAMVA</name>
<evidence type="ECO:0000256" key="2">
    <source>
        <dbReference type="ARBA" id="ARBA00007242"/>
    </source>
</evidence>
<feature type="domain" description="G-protein coupled receptors family 3 profile" evidence="7">
    <location>
        <begin position="1"/>
        <end position="129"/>
    </location>
</feature>
<comment type="caution">
    <text evidence="8">The sequence shown here is derived from an EMBL/GenBank/DDBJ whole genome shotgun (WGS) entry which is preliminary data.</text>
</comment>
<comment type="subcellular location">
    <subcellularLocation>
        <location evidence="1">Membrane</location>
        <topology evidence="1">Multi-pass membrane protein</topology>
    </subcellularLocation>
</comment>
<feature type="transmembrane region" description="Helical" evidence="6">
    <location>
        <begin position="72"/>
        <end position="94"/>
    </location>
</feature>
<feature type="transmembrane region" description="Helical" evidence="6">
    <location>
        <begin position="106"/>
        <end position="124"/>
    </location>
</feature>
<protein>
    <recommendedName>
        <fullName evidence="7">G-protein coupled receptors family 3 profile domain-containing protein</fullName>
    </recommendedName>
</protein>
<evidence type="ECO:0000259" key="7">
    <source>
        <dbReference type="PROSITE" id="PS50259"/>
    </source>
</evidence>
<dbReference type="InterPro" id="IPR051753">
    <property type="entry name" value="RA-inducible_GPCR3"/>
</dbReference>
<evidence type="ECO:0000256" key="4">
    <source>
        <dbReference type="ARBA" id="ARBA00022989"/>
    </source>
</evidence>
<dbReference type="GO" id="GO:0030295">
    <property type="term" value="F:protein kinase activator activity"/>
    <property type="evidence" value="ECO:0007669"/>
    <property type="project" value="TreeGrafter"/>
</dbReference>
<reference evidence="8 9" key="1">
    <citation type="journal article" date="2016" name="Nat. Commun.">
        <title>Extremotolerant tardigrade genome and improved radiotolerance of human cultured cells by tardigrade-unique protein.</title>
        <authorList>
            <person name="Hashimoto T."/>
            <person name="Horikawa D.D."/>
            <person name="Saito Y."/>
            <person name="Kuwahara H."/>
            <person name="Kozuka-Hata H."/>
            <person name="Shin-I T."/>
            <person name="Minakuchi Y."/>
            <person name="Ohishi K."/>
            <person name="Motoyama A."/>
            <person name="Aizu T."/>
            <person name="Enomoto A."/>
            <person name="Kondo K."/>
            <person name="Tanaka S."/>
            <person name="Hara Y."/>
            <person name="Koshikawa S."/>
            <person name="Sagara H."/>
            <person name="Miura T."/>
            <person name="Yokobori S."/>
            <person name="Miyagawa K."/>
            <person name="Suzuki Y."/>
            <person name="Kubo T."/>
            <person name="Oyama M."/>
            <person name="Kohara Y."/>
            <person name="Fujiyama A."/>
            <person name="Arakawa K."/>
            <person name="Katayama T."/>
            <person name="Toyoda A."/>
            <person name="Kunieda T."/>
        </authorList>
    </citation>
    <scope>NUCLEOTIDE SEQUENCE [LARGE SCALE GENOMIC DNA]</scope>
    <source>
        <strain evidence="8 9">YOKOZUNA-1</strain>
    </source>
</reference>
<dbReference type="GO" id="GO:0070062">
    <property type="term" value="C:extracellular exosome"/>
    <property type="evidence" value="ECO:0007669"/>
    <property type="project" value="TreeGrafter"/>
</dbReference>
<comment type="similarity">
    <text evidence="2">Belongs to the G-protein coupled receptor 3 family.</text>
</comment>
<evidence type="ECO:0000256" key="6">
    <source>
        <dbReference type="SAM" id="Phobius"/>
    </source>
</evidence>
<keyword evidence="4 6" id="KW-1133">Transmembrane helix</keyword>
<dbReference type="GO" id="GO:0043235">
    <property type="term" value="C:receptor complex"/>
    <property type="evidence" value="ECO:0007669"/>
    <property type="project" value="TreeGrafter"/>
</dbReference>
<dbReference type="Proteomes" id="UP000186922">
    <property type="component" value="Unassembled WGS sequence"/>
</dbReference>
<dbReference type="Pfam" id="PF00003">
    <property type="entry name" value="7tm_3"/>
    <property type="match status" value="1"/>
</dbReference>
<evidence type="ECO:0000256" key="1">
    <source>
        <dbReference type="ARBA" id="ARBA00004141"/>
    </source>
</evidence>
<dbReference type="InterPro" id="IPR017978">
    <property type="entry name" value="GPCR_3_C"/>
</dbReference>
<dbReference type="GO" id="GO:0005886">
    <property type="term" value="C:plasma membrane"/>
    <property type="evidence" value="ECO:0007669"/>
    <property type="project" value="TreeGrafter"/>
</dbReference>
<dbReference type="PROSITE" id="PS50259">
    <property type="entry name" value="G_PROTEIN_RECEP_F3_4"/>
    <property type="match status" value="1"/>
</dbReference>
<dbReference type="GO" id="GO:0004930">
    <property type="term" value="F:G protein-coupled receptor activity"/>
    <property type="evidence" value="ECO:0007669"/>
    <property type="project" value="InterPro"/>
</dbReference>
<dbReference type="PANTHER" id="PTHR14511:SF14">
    <property type="entry name" value="G-PROTEIN COUPLED RECEPTOR FAMILY C GROUP 5 MEMBER B-LIKE"/>
    <property type="match status" value="1"/>
</dbReference>
<dbReference type="OrthoDB" id="9880600at2759"/>
<proteinExistence type="inferred from homology"/>
<evidence type="ECO:0000256" key="3">
    <source>
        <dbReference type="ARBA" id="ARBA00022692"/>
    </source>
</evidence>
<sequence length="248" mass="27682">MVQLVISIEWLILRPPLLLYLDYGNGSERLLCSSSLEDIILSLVYVMALLLLLCVTTWAARRNTIIHREESFLLSVCVGFIIPVWVAWCLLGSIGHRRHNYEDPCLAFGLLATASLVLLLVFLPRARRLSKFSRELQHITYGDAQYAVPNKLMTANTTQNPTPNPGGPLIRTSLHQSNLSLPSQSQFSPVQNVIATNPNVRTSSRSGYARKPDSHIYITPSSLQRPAPGTTVFLSRDHMYTDSDGTHL</sequence>
<dbReference type="PANTHER" id="PTHR14511">
    <property type="entry name" value="G PROTEIN COUPLED RECEPTOR, CLASS C, GROUP 5"/>
    <property type="match status" value="1"/>
</dbReference>
<evidence type="ECO:0000313" key="9">
    <source>
        <dbReference type="Proteomes" id="UP000186922"/>
    </source>
</evidence>